<dbReference type="Gene3D" id="3.40.630.30">
    <property type="match status" value="1"/>
</dbReference>
<dbReference type="SUPFAM" id="SSF55729">
    <property type="entry name" value="Acyl-CoA N-acyltransferases (Nat)"/>
    <property type="match status" value="1"/>
</dbReference>
<dbReference type="InterPro" id="IPR016181">
    <property type="entry name" value="Acyl_CoA_acyltransferase"/>
</dbReference>
<dbReference type="PROSITE" id="PS51186">
    <property type="entry name" value="GNAT"/>
    <property type="match status" value="1"/>
</dbReference>
<gene>
    <name evidence="4" type="ORF">HJ536_14055</name>
</gene>
<proteinExistence type="predicted"/>
<evidence type="ECO:0000313" key="4">
    <source>
        <dbReference type="EMBL" id="NVO24486.1"/>
    </source>
</evidence>
<keyword evidence="1 4" id="KW-0808">Transferase</keyword>
<dbReference type="AlphaFoldDB" id="A0A850Q5T8"/>
<dbReference type="InterPro" id="IPR000182">
    <property type="entry name" value="GNAT_dom"/>
</dbReference>
<comment type="caution">
    <text evidence="4">The sequence shown here is derived from an EMBL/GenBank/DDBJ whole genome shotgun (WGS) entry which is preliminary data.</text>
</comment>
<evidence type="ECO:0000256" key="1">
    <source>
        <dbReference type="ARBA" id="ARBA00022679"/>
    </source>
</evidence>
<reference evidence="4 5" key="1">
    <citation type="submission" date="2020-04" db="EMBL/GenBank/DDBJ databases">
        <title>Donghicola sp., a member of the Rhodobacteraceae family isolated from mangrove forest in Thailand.</title>
        <authorList>
            <person name="Charoenyingcharoen P."/>
            <person name="Yukphan P."/>
        </authorList>
    </citation>
    <scope>NUCLEOTIDE SEQUENCE [LARGE SCALE GENOMIC DNA]</scope>
    <source>
        <strain evidence="4 5">B5-SW-15</strain>
    </source>
</reference>
<dbReference type="GO" id="GO:0016747">
    <property type="term" value="F:acyltransferase activity, transferring groups other than amino-acyl groups"/>
    <property type="evidence" value="ECO:0007669"/>
    <property type="project" value="InterPro"/>
</dbReference>
<dbReference type="Pfam" id="PF00583">
    <property type="entry name" value="Acetyltransf_1"/>
    <property type="match status" value="1"/>
</dbReference>
<name>A0A850Q5T8_9RHOB</name>
<evidence type="ECO:0000256" key="2">
    <source>
        <dbReference type="ARBA" id="ARBA00023315"/>
    </source>
</evidence>
<evidence type="ECO:0000313" key="5">
    <source>
        <dbReference type="Proteomes" id="UP000592216"/>
    </source>
</evidence>
<evidence type="ECO:0000259" key="3">
    <source>
        <dbReference type="PROSITE" id="PS51186"/>
    </source>
</evidence>
<dbReference type="CDD" id="cd04301">
    <property type="entry name" value="NAT_SF"/>
    <property type="match status" value="1"/>
</dbReference>
<dbReference type="EMBL" id="JABCJE010000007">
    <property type="protein sequence ID" value="NVO24486.1"/>
    <property type="molecule type" value="Genomic_DNA"/>
</dbReference>
<dbReference type="PANTHER" id="PTHR43877">
    <property type="entry name" value="AMINOALKYLPHOSPHONATE N-ACETYLTRANSFERASE-RELATED-RELATED"/>
    <property type="match status" value="1"/>
</dbReference>
<dbReference type="Proteomes" id="UP000592216">
    <property type="component" value="Unassembled WGS sequence"/>
</dbReference>
<dbReference type="PANTHER" id="PTHR43877:SF5">
    <property type="entry name" value="BLL8307 PROTEIN"/>
    <property type="match status" value="1"/>
</dbReference>
<feature type="domain" description="N-acetyltransferase" evidence="3">
    <location>
        <begin position="3"/>
        <end position="151"/>
    </location>
</feature>
<keyword evidence="2" id="KW-0012">Acyltransferase</keyword>
<accession>A0A850Q5T8</accession>
<protein>
    <submittedName>
        <fullName evidence="4">GNAT family N-acetyltransferase</fullName>
    </submittedName>
</protein>
<sequence>MTITVIEGNPRNPRSTALLQASHALMQSLYDPTSCHFLSIDALCVPTITFFEAQIDGVALGCAALSLKGDYAEVKSMFVDPAARGQGLGDHLMERLIQQARDQGLAWMRLETGTGLDAAHALYHRHGFTNCGPFGDYREHPDSVFMELPLS</sequence>
<dbReference type="RefSeq" id="WP_177158200.1">
    <property type="nucleotide sequence ID" value="NZ_JABCJE010000007.1"/>
</dbReference>
<organism evidence="4 5">
    <name type="scientific">Donghicola mangrovi</name>
    <dbReference type="NCBI Taxonomy" id="2729614"/>
    <lineage>
        <taxon>Bacteria</taxon>
        <taxon>Pseudomonadati</taxon>
        <taxon>Pseudomonadota</taxon>
        <taxon>Alphaproteobacteria</taxon>
        <taxon>Rhodobacterales</taxon>
        <taxon>Roseobacteraceae</taxon>
        <taxon>Donghicola</taxon>
    </lineage>
</organism>
<dbReference type="InterPro" id="IPR050832">
    <property type="entry name" value="Bact_Acetyltransf"/>
</dbReference>